<dbReference type="InParanoid" id="A0A6I8NZG1"/>
<feature type="region of interest" description="Disordered" evidence="2">
    <location>
        <begin position="408"/>
        <end position="468"/>
    </location>
</feature>
<dbReference type="SUPFAM" id="SSF57586">
    <property type="entry name" value="TNF receptor-like"/>
    <property type="match status" value="1"/>
</dbReference>
<feature type="repeat" description="TNFR-Cys" evidence="1">
    <location>
        <begin position="111"/>
        <end position="153"/>
    </location>
</feature>
<evidence type="ECO:0000256" key="3">
    <source>
        <dbReference type="SAM" id="Phobius"/>
    </source>
</evidence>
<dbReference type="OrthoDB" id="8633482at2759"/>
<dbReference type="GeneID" id="103166626"/>
<evidence type="ECO:0000313" key="6">
    <source>
        <dbReference type="Ensembl" id="ENSOANP00000045744.1"/>
    </source>
</evidence>
<dbReference type="PANTHER" id="PTHR47497">
    <property type="entry name" value="TUMOR NECROSIS FACTOR RECEPTOR SUPERFAMILY MEMBER 8"/>
    <property type="match status" value="1"/>
</dbReference>
<keyword evidence="4" id="KW-0732">Signal</keyword>
<feature type="transmembrane region" description="Helical" evidence="3">
    <location>
        <begin position="266"/>
        <end position="285"/>
    </location>
</feature>
<dbReference type="FunCoup" id="A0A6I8NZG1">
    <property type="interactions" value="346"/>
</dbReference>
<dbReference type="AlphaFoldDB" id="A0A6I8NZG1"/>
<name>A0A6I8NZG1_ORNAN</name>
<dbReference type="InterPro" id="IPR052862">
    <property type="entry name" value="TNFR_superfamily_member_8"/>
</dbReference>
<dbReference type="PROSITE" id="PS00652">
    <property type="entry name" value="TNFR_NGFR_1"/>
    <property type="match status" value="1"/>
</dbReference>
<feature type="disulfide bond" evidence="1">
    <location>
        <begin position="70"/>
        <end position="85"/>
    </location>
</feature>
<keyword evidence="3" id="KW-0812">Transmembrane</keyword>
<keyword evidence="7" id="KW-1185">Reference proteome</keyword>
<feature type="region of interest" description="Disordered" evidence="2">
    <location>
        <begin position="342"/>
        <end position="377"/>
    </location>
</feature>
<dbReference type="CTD" id="943"/>
<feature type="repeat" description="TNFR-Cys" evidence="1">
    <location>
        <begin position="69"/>
        <end position="110"/>
    </location>
</feature>
<dbReference type="RefSeq" id="XP_028920479.1">
    <property type="nucleotide sequence ID" value="XM_029064646.2"/>
</dbReference>
<dbReference type="Ensembl" id="ENSOANT00000060311.1">
    <property type="protein sequence ID" value="ENSOANP00000045744.1"/>
    <property type="gene ID" value="ENSOANG00000040177.1"/>
</dbReference>
<evidence type="ECO:0000259" key="5">
    <source>
        <dbReference type="PROSITE" id="PS50050"/>
    </source>
</evidence>
<dbReference type="Proteomes" id="UP000002279">
    <property type="component" value="Chromosome 5"/>
</dbReference>
<feature type="domain" description="TNFR-Cys" evidence="5">
    <location>
        <begin position="69"/>
        <end position="110"/>
    </location>
</feature>
<sequence>MAAHWLSLGLLILGAVVAVPQGRSNRAACPDNSTHYYNATSQSCCFRCPENEEKLRDCPQDPKKDCGKTCQKDYYLIQKAQKYYCEACVSCSRDDLVEKAPCSGRSHRICQCKDGMYCTTSAINTCARCTKHSVCDPGTRVKHQGTPERDTECEPNPVGTDSDVISREGDCGSHTNCTKLSKLMNKRGNASHDQTTLESSPASPTLRSLLGSTVTTLQQTITGPTAQPAAPSPSPRASDLVLVAVVDTTGQTTGIVPQDSISHGTLFVEIAAVVAASGLVLLLIFQRKSCRKRILKKLHLCTGQVYRPNQTTLDPDFGKNYLLNSSSLAAKGESEETEILSGLPALETNNNETPGLGKRPSLSLAEVHGSGEKETTEPLVRGHTNNRIEKIYIMKAETVIVGSIKGSVNEAPKGKGPVEPGCESEALETDQTPHFPEQETEMSPESHVTFSVEEEGKEFHHPTAVSGK</sequence>
<keyword evidence="3" id="KW-0472">Membrane</keyword>
<evidence type="ECO:0000256" key="4">
    <source>
        <dbReference type="SAM" id="SignalP"/>
    </source>
</evidence>
<dbReference type="SMART" id="SM00208">
    <property type="entry name" value="TNFR"/>
    <property type="match status" value="3"/>
</dbReference>
<proteinExistence type="predicted"/>
<dbReference type="KEGG" id="oaa:103166626"/>
<evidence type="ECO:0000256" key="2">
    <source>
        <dbReference type="SAM" id="MobiDB-lite"/>
    </source>
</evidence>
<keyword evidence="1" id="KW-1015">Disulfide bond</keyword>
<organism evidence="6 7">
    <name type="scientific">Ornithorhynchus anatinus</name>
    <name type="common">Duckbill platypus</name>
    <dbReference type="NCBI Taxonomy" id="9258"/>
    <lineage>
        <taxon>Eukaryota</taxon>
        <taxon>Metazoa</taxon>
        <taxon>Chordata</taxon>
        <taxon>Craniata</taxon>
        <taxon>Vertebrata</taxon>
        <taxon>Euteleostomi</taxon>
        <taxon>Mammalia</taxon>
        <taxon>Monotremata</taxon>
        <taxon>Ornithorhynchidae</taxon>
        <taxon>Ornithorhynchus</taxon>
    </lineage>
</organism>
<evidence type="ECO:0000256" key="1">
    <source>
        <dbReference type="PROSITE-ProRule" id="PRU00206"/>
    </source>
</evidence>
<dbReference type="InterPro" id="IPR001368">
    <property type="entry name" value="TNFR/NGFR_Cys_rich_reg"/>
</dbReference>
<reference evidence="6" key="3">
    <citation type="submission" date="2025-09" db="UniProtKB">
        <authorList>
            <consortium name="Ensembl"/>
        </authorList>
    </citation>
    <scope>IDENTIFICATION</scope>
    <source>
        <strain evidence="6">Glennie</strain>
    </source>
</reference>
<dbReference type="Gene3D" id="2.10.50.10">
    <property type="entry name" value="Tumor Necrosis Factor Receptor, subunit A, domain 2"/>
    <property type="match status" value="2"/>
</dbReference>
<keyword evidence="3" id="KW-1133">Transmembrane helix</keyword>
<comment type="caution">
    <text evidence="1">Lacks conserved residue(s) required for the propagation of feature annotation.</text>
</comment>
<dbReference type="Pfam" id="PF00020">
    <property type="entry name" value="TNFR_c6"/>
    <property type="match status" value="1"/>
</dbReference>
<gene>
    <name evidence="6" type="primary">TNFRSF8</name>
</gene>
<feature type="chain" id="PRO_5026202293" evidence="4">
    <location>
        <begin position="19"/>
        <end position="468"/>
    </location>
</feature>
<dbReference type="GeneTree" id="ENSGT00510000049215"/>
<feature type="signal peptide" evidence="4">
    <location>
        <begin position="1"/>
        <end position="18"/>
    </location>
</feature>
<reference evidence="6 7" key="1">
    <citation type="journal article" date="2008" name="Nature">
        <title>Genome analysis of the platypus reveals unique signatures of evolution.</title>
        <authorList>
            <person name="Warren W.C."/>
            <person name="Hillier L.W."/>
            <person name="Marshall Graves J.A."/>
            <person name="Birney E."/>
            <person name="Ponting C.P."/>
            <person name="Grutzner F."/>
            <person name="Belov K."/>
            <person name="Miller W."/>
            <person name="Clarke L."/>
            <person name="Chinwalla A.T."/>
            <person name="Yang S.P."/>
            <person name="Heger A."/>
            <person name="Locke D.P."/>
            <person name="Miethke P."/>
            <person name="Waters P.D."/>
            <person name="Veyrunes F."/>
            <person name="Fulton L."/>
            <person name="Fulton B."/>
            <person name="Graves T."/>
            <person name="Wallis J."/>
            <person name="Puente X.S."/>
            <person name="Lopez-Otin C."/>
            <person name="Ordonez G.R."/>
            <person name="Eichler E.E."/>
            <person name="Chen L."/>
            <person name="Cheng Z."/>
            <person name="Deakin J.E."/>
            <person name="Alsop A."/>
            <person name="Thompson K."/>
            <person name="Kirby P."/>
            <person name="Papenfuss A.T."/>
            <person name="Wakefield M.J."/>
            <person name="Olender T."/>
            <person name="Lancet D."/>
            <person name="Huttley G.A."/>
            <person name="Smit A.F."/>
            <person name="Pask A."/>
            <person name="Temple-Smith P."/>
            <person name="Batzer M.A."/>
            <person name="Walker J.A."/>
            <person name="Konkel M.K."/>
            <person name="Harris R.S."/>
            <person name="Whittington C.M."/>
            <person name="Wong E.S."/>
            <person name="Gemmell N.J."/>
            <person name="Buschiazzo E."/>
            <person name="Vargas Jentzsch I.M."/>
            <person name="Merkel A."/>
            <person name="Schmitz J."/>
            <person name="Zemann A."/>
            <person name="Churakov G."/>
            <person name="Kriegs J.O."/>
            <person name="Brosius J."/>
            <person name="Murchison E.P."/>
            <person name="Sachidanandam R."/>
            <person name="Smith C."/>
            <person name="Hannon G.J."/>
            <person name="Tsend-Ayush E."/>
            <person name="McMillan D."/>
            <person name="Attenborough R."/>
            <person name="Rens W."/>
            <person name="Ferguson-Smith M."/>
            <person name="Lefevre C.M."/>
            <person name="Sharp J.A."/>
            <person name="Nicholas K.R."/>
            <person name="Ray D.A."/>
            <person name="Kube M."/>
            <person name="Reinhardt R."/>
            <person name="Pringle T.H."/>
            <person name="Taylor J."/>
            <person name="Jones R.C."/>
            <person name="Nixon B."/>
            <person name="Dacheux J.L."/>
            <person name="Niwa H."/>
            <person name="Sekita Y."/>
            <person name="Huang X."/>
            <person name="Stark A."/>
            <person name="Kheradpour P."/>
            <person name="Kellis M."/>
            <person name="Flicek P."/>
            <person name="Chen Y."/>
            <person name="Webber C."/>
            <person name="Hardison R."/>
            <person name="Nelson J."/>
            <person name="Hallsworth-Pepin K."/>
            <person name="Delehaunty K."/>
            <person name="Markovic C."/>
            <person name="Minx P."/>
            <person name="Feng Y."/>
            <person name="Kremitzki C."/>
            <person name="Mitreva M."/>
            <person name="Glasscock J."/>
            <person name="Wylie T."/>
            <person name="Wohldmann P."/>
            <person name="Thiru P."/>
            <person name="Nhan M.N."/>
            <person name="Pohl C.S."/>
            <person name="Smith S.M."/>
            <person name="Hou S."/>
            <person name="Nefedov M."/>
            <person name="de Jong P.J."/>
            <person name="Renfree M.B."/>
            <person name="Mardis E.R."/>
            <person name="Wilson R.K."/>
        </authorList>
    </citation>
    <scope>NUCLEOTIDE SEQUENCE [LARGE SCALE GENOMIC DNA]</scope>
    <source>
        <strain evidence="6 7">Glennie</strain>
    </source>
</reference>
<feature type="disulfide bond" evidence="1">
    <location>
        <begin position="135"/>
        <end position="153"/>
    </location>
</feature>
<dbReference type="Bgee" id="ENSOANG00000040177">
    <property type="expression patterns" value="Expressed in liver and 4 other cell types or tissues"/>
</dbReference>
<evidence type="ECO:0000313" key="7">
    <source>
        <dbReference type="Proteomes" id="UP000002279"/>
    </source>
</evidence>
<feature type="domain" description="TNFR-Cys" evidence="5">
    <location>
        <begin position="111"/>
        <end position="153"/>
    </location>
</feature>
<reference evidence="6" key="2">
    <citation type="submission" date="2025-08" db="UniProtKB">
        <authorList>
            <consortium name="Ensembl"/>
        </authorList>
    </citation>
    <scope>IDENTIFICATION</scope>
    <source>
        <strain evidence="6">Glennie</strain>
    </source>
</reference>
<accession>A0A6I8NZG1</accession>
<protein>
    <submittedName>
        <fullName evidence="6">TNF receptor superfamily member 8</fullName>
    </submittedName>
</protein>
<dbReference type="OMA" id="CKACVTC"/>
<dbReference type="PANTHER" id="PTHR47497:SF1">
    <property type="entry name" value="TUMOR NECROSIS FACTOR RECEPTOR SUPERFAMILY MEMBER 8"/>
    <property type="match status" value="1"/>
</dbReference>
<dbReference type="PROSITE" id="PS50050">
    <property type="entry name" value="TNFR_NGFR_2"/>
    <property type="match status" value="2"/>
</dbReference>